<comment type="caution">
    <text evidence="2">The sequence shown here is derived from an EMBL/GenBank/DDBJ whole genome shotgun (WGS) entry which is preliminary data.</text>
</comment>
<gene>
    <name evidence="2" type="ORF">Taro_046446</name>
</gene>
<evidence type="ECO:0000256" key="1">
    <source>
        <dbReference type="SAM" id="MobiDB-lite"/>
    </source>
</evidence>
<feature type="compositionally biased region" description="Basic and acidic residues" evidence="1">
    <location>
        <begin position="214"/>
        <end position="227"/>
    </location>
</feature>
<sequence length="248" mass="28131">MKSPLVGNRKTPARQSVNPRVTLSLPISLACWINHQASRSRKIPFLFVIRNTSFLSRTISTRISSHGRRGVAASYSRHRCHPRNSSTSSSNTLASKPWNTNVCVCGCHLSTNAPRASNPHHMSFMFLARTTMKFKFHIPMKLRMSSVIAFTRNIVNVTMELSSFGGPKKEKLEPHLRPLREATTTTWSKYFLGHSQPSQPGSQPSQPTIHHRQRETSDVREHPEDIHRRQRGHGRRRNGSSTTTSYIT</sequence>
<reference evidence="2" key="1">
    <citation type="submission" date="2017-07" db="EMBL/GenBank/DDBJ databases">
        <title>Taro Niue Genome Assembly and Annotation.</title>
        <authorList>
            <person name="Atibalentja N."/>
            <person name="Keating K."/>
            <person name="Fields C.J."/>
        </authorList>
    </citation>
    <scope>NUCLEOTIDE SEQUENCE</scope>
    <source>
        <strain evidence="2">Niue_2</strain>
        <tissue evidence="2">Leaf</tissue>
    </source>
</reference>
<keyword evidence="3" id="KW-1185">Reference proteome</keyword>
<proteinExistence type="predicted"/>
<dbReference type="EMBL" id="NMUH01005723">
    <property type="protein sequence ID" value="MQM13521.1"/>
    <property type="molecule type" value="Genomic_DNA"/>
</dbReference>
<organism evidence="2 3">
    <name type="scientific">Colocasia esculenta</name>
    <name type="common">Wild taro</name>
    <name type="synonym">Arum esculentum</name>
    <dbReference type="NCBI Taxonomy" id="4460"/>
    <lineage>
        <taxon>Eukaryota</taxon>
        <taxon>Viridiplantae</taxon>
        <taxon>Streptophyta</taxon>
        <taxon>Embryophyta</taxon>
        <taxon>Tracheophyta</taxon>
        <taxon>Spermatophyta</taxon>
        <taxon>Magnoliopsida</taxon>
        <taxon>Liliopsida</taxon>
        <taxon>Araceae</taxon>
        <taxon>Aroideae</taxon>
        <taxon>Colocasieae</taxon>
        <taxon>Colocasia</taxon>
    </lineage>
</organism>
<feature type="region of interest" description="Disordered" evidence="1">
    <location>
        <begin position="191"/>
        <end position="248"/>
    </location>
</feature>
<feature type="compositionally biased region" description="Low complexity" evidence="1">
    <location>
        <begin position="239"/>
        <end position="248"/>
    </location>
</feature>
<evidence type="ECO:0000313" key="2">
    <source>
        <dbReference type="EMBL" id="MQM13521.1"/>
    </source>
</evidence>
<dbReference type="PROSITE" id="PS51257">
    <property type="entry name" value="PROKAR_LIPOPROTEIN"/>
    <property type="match status" value="1"/>
</dbReference>
<dbReference type="Proteomes" id="UP000652761">
    <property type="component" value="Unassembled WGS sequence"/>
</dbReference>
<feature type="compositionally biased region" description="Low complexity" evidence="1">
    <location>
        <begin position="195"/>
        <end position="207"/>
    </location>
</feature>
<feature type="compositionally biased region" description="Basic residues" evidence="1">
    <location>
        <begin position="228"/>
        <end position="238"/>
    </location>
</feature>
<accession>A0A843X455</accession>
<name>A0A843X455_COLES</name>
<protein>
    <submittedName>
        <fullName evidence="2">Uncharacterized protein</fullName>
    </submittedName>
</protein>
<dbReference type="AlphaFoldDB" id="A0A843X455"/>
<evidence type="ECO:0000313" key="3">
    <source>
        <dbReference type="Proteomes" id="UP000652761"/>
    </source>
</evidence>